<proteinExistence type="predicted"/>
<evidence type="ECO:0000256" key="1">
    <source>
        <dbReference type="SAM" id="MobiDB-lite"/>
    </source>
</evidence>
<comment type="caution">
    <text evidence="2">The sequence shown here is derived from an EMBL/GenBank/DDBJ whole genome shotgun (WGS) entry which is preliminary data.</text>
</comment>
<dbReference type="EMBL" id="CAAALY010260274">
    <property type="protein sequence ID" value="VEL39155.1"/>
    <property type="molecule type" value="Genomic_DNA"/>
</dbReference>
<gene>
    <name evidence="2" type="ORF">PXEA_LOCUS32595</name>
</gene>
<evidence type="ECO:0000313" key="3">
    <source>
        <dbReference type="Proteomes" id="UP000784294"/>
    </source>
</evidence>
<protein>
    <submittedName>
        <fullName evidence="2">Uncharacterized protein</fullName>
    </submittedName>
</protein>
<name>A0A448XL28_9PLAT</name>
<accession>A0A448XL28</accession>
<sequence>MPSRQLSIVPRLECIFYLFPSRREYLHLASRCRMLSGEHLTRASCDCFWLHFDSHSRRRLPEPVHKSPDEGGQQPSTEADFDRPPEPREEETNSERSRRCHDNMKWQSCRCSGGLDNFRPHGSGSRNMQKRIWPDGREQARCEGGDSMKTKKSETAAWRWGTCEGERDWEAGQHWSNRREEESDYLPPTLCYALTHLLDDTFLAPTRAWAYRTLSRTPNFAILSASSSSSSSSLKLCSQHTRTHTSTHPLVHDWPPSPVGDTSVVICAQTLLIVVMTTTGLSEADLLRAVNWLLASPLYCTANTITDEMYEDCQQARLRAPSSPTTLQWTDAMRRLGECIKASQTSQSRWQIVNMTQEAYDEGYQNRGPKTEEIFGNEEDAGKRTYSCRSSLQLHQLLINFVMDTMGWRSHSVEEYESAKKHLNSVSNKRSFRDNFSELGKLFIL</sequence>
<keyword evidence="3" id="KW-1185">Reference proteome</keyword>
<reference evidence="2" key="1">
    <citation type="submission" date="2018-11" db="EMBL/GenBank/DDBJ databases">
        <authorList>
            <consortium name="Pathogen Informatics"/>
        </authorList>
    </citation>
    <scope>NUCLEOTIDE SEQUENCE</scope>
</reference>
<feature type="compositionally biased region" description="Basic and acidic residues" evidence="1">
    <location>
        <begin position="59"/>
        <end position="69"/>
    </location>
</feature>
<organism evidence="2 3">
    <name type="scientific">Protopolystoma xenopodis</name>
    <dbReference type="NCBI Taxonomy" id="117903"/>
    <lineage>
        <taxon>Eukaryota</taxon>
        <taxon>Metazoa</taxon>
        <taxon>Spiralia</taxon>
        <taxon>Lophotrochozoa</taxon>
        <taxon>Platyhelminthes</taxon>
        <taxon>Monogenea</taxon>
        <taxon>Polyopisthocotylea</taxon>
        <taxon>Polystomatidea</taxon>
        <taxon>Polystomatidae</taxon>
        <taxon>Protopolystoma</taxon>
    </lineage>
</organism>
<evidence type="ECO:0000313" key="2">
    <source>
        <dbReference type="EMBL" id="VEL39155.1"/>
    </source>
</evidence>
<dbReference type="Proteomes" id="UP000784294">
    <property type="component" value="Unassembled WGS sequence"/>
</dbReference>
<feature type="region of interest" description="Disordered" evidence="1">
    <location>
        <begin position="59"/>
        <end position="99"/>
    </location>
</feature>
<feature type="compositionally biased region" description="Basic and acidic residues" evidence="1">
    <location>
        <begin position="80"/>
        <end position="99"/>
    </location>
</feature>
<dbReference type="AlphaFoldDB" id="A0A448XL28"/>